<protein>
    <submittedName>
        <fullName evidence="1">Uncharacterized protein</fullName>
    </submittedName>
</protein>
<evidence type="ECO:0000313" key="2">
    <source>
        <dbReference type="Proteomes" id="UP000324120"/>
    </source>
</evidence>
<dbReference type="EMBL" id="VHKY01000001">
    <property type="protein sequence ID" value="TZE51847.1"/>
    <property type="molecule type" value="Genomic_DNA"/>
</dbReference>
<name>A0A4T8K7K2_ECOLX</name>
<comment type="caution">
    <text evidence="1">The sequence shown here is derived from an EMBL/GenBank/DDBJ whole genome shotgun (WGS) entry which is preliminary data.</text>
</comment>
<dbReference type="AlphaFoldDB" id="A0A4T8K7K2"/>
<organism evidence="1 2">
    <name type="scientific">Escherichia coli</name>
    <dbReference type="NCBI Taxonomy" id="562"/>
    <lineage>
        <taxon>Bacteria</taxon>
        <taxon>Pseudomonadati</taxon>
        <taxon>Pseudomonadota</taxon>
        <taxon>Gammaproteobacteria</taxon>
        <taxon>Enterobacterales</taxon>
        <taxon>Enterobacteriaceae</taxon>
        <taxon>Escherichia</taxon>
    </lineage>
</organism>
<evidence type="ECO:0000313" key="1">
    <source>
        <dbReference type="EMBL" id="TZE51847.1"/>
    </source>
</evidence>
<gene>
    <name evidence="1" type="ORF">FKO60_01265</name>
</gene>
<accession>A0A4T8K7K2</accession>
<proteinExistence type="predicted"/>
<reference evidence="1 2" key="1">
    <citation type="submission" date="2019-06" db="EMBL/GenBank/DDBJ databases">
        <title>The presence and diversity of blaCTX-M among Escherichia coli from urban wastewater and feedlot cattle, in Alberta, Canada.</title>
        <authorList>
            <person name="Cormier A.C."/>
            <person name="Chalmer G."/>
            <person name="Cook S.R."/>
            <person name="Zaheer R."/>
            <person name="Hannon S.J."/>
            <person name="Booker C.W."/>
            <person name="Read R."/>
            <person name="Gow S.P."/>
            <person name="Mcallister T.A."/>
            <person name="Boerlin P."/>
        </authorList>
    </citation>
    <scope>NUCLEOTIDE SEQUENCE [LARGE SCALE GENOMIC DNA]</scope>
    <source>
        <strain evidence="1 2">347</strain>
    </source>
</reference>
<sequence>MQFLQVSEYMVRRYSGVLIGISVKISRIDRFSSSVICGQITEGTYLSIMYLLIGNRLKIFYWNNFRYLPIDKWFIDWFSPKLFGAKYF</sequence>
<dbReference type="Proteomes" id="UP000324120">
    <property type="component" value="Unassembled WGS sequence"/>
</dbReference>